<protein>
    <recommendedName>
        <fullName evidence="2">cysteine-S-conjugate beta-lyase</fullName>
        <ecNumber evidence="2">4.4.1.13</ecNumber>
    </recommendedName>
</protein>
<dbReference type="Pfam" id="PF00155">
    <property type="entry name" value="Aminotran_1_2"/>
    <property type="match status" value="1"/>
</dbReference>
<reference evidence="7 8" key="1">
    <citation type="submission" date="2016-10" db="EMBL/GenBank/DDBJ databases">
        <authorList>
            <person name="de Groot N.N."/>
        </authorList>
    </citation>
    <scope>NUCLEOTIDE SEQUENCE [LARGE SCALE GENOMIC DNA]</scope>
    <source>
        <strain evidence="7 8">D15d</strain>
    </source>
</reference>
<evidence type="ECO:0000313" key="8">
    <source>
        <dbReference type="Proteomes" id="UP000236726"/>
    </source>
</evidence>
<keyword evidence="4 7" id="KW-0456">Lyase</keyword>
<dbReference type="SUPFAM" id="SSF53383">
    <property type="entry name" value="PLP-dependent transferases"/>
    <property type="match status" value="1"/>
</dbReference>
<evidence type="ECO:0000256" key="4">
    <source>
        <dbReference type="ARBA" id="ARBA00023239"/>
    </source>
</evidence>
<dbReference type="NCBIfam" id="TIGR04350">
    <property type="entry name" value="C_S_lyase_PatB"/>
    <property type="match status" value="1"/>
</dbReference>
<dbReference type="Proteomes" id="UP000236726">
    <property type="component" value="Unassembled WGS sequence"/>
</dbReference>
<dbReference type="GO" id="GO:0030170">
    <property type="term" value="F:pyridoxal phosphate binding"/>
    <property type="evidence" value="ECO:0007669"/>
    <property type="project" value="InterPro"/>
</dbReference>
<evidence type="ECO:0000256" key="5">
    <source>
        <dbReference type="ARBA" id="ARBA00037974"/>
    </source>
</evidence>
<dbReference type="AlphaFoldDB" id="A0A1H5TST0"/>
<dbReference type="RefSeq" id="WP_103952552.1">
    <property type="nucleotide sequence ID" value="NZ_FNUL01000005.1"/>
</dbReference>
<evidence type="ECO:0000259" key="6">
    <source>
        <dbReference type="Pfam" id="PF00155"/>
    </source>
</evidence>
<dbReference type="PANTHER" id="PTHR43525">
    <property type="entry name" value="PROTEIN MALY"/>
    <property type="match status" value="1"/>
</dbReference>
<evidence type="ECO:0000256" key="3">
    <source>
        <dbReference type="ARBA" id="ARBA00022898"/>
    </source>
</evidence>
<name>A0A1H5TST0_9FIRM</name>
<proteinExistence type="inferred from homology"/>
<dbReference type="Gene3D" id="3.40.640.10">
    <property type="entry name" value="Type I PLP-dependent aspartate aminotransferase-like (Major domain)"/>
    <property type="match status" value="1"/>
</dbReference>
<feature type="domain" description="Aminotransferase class I/classII large" evidence="6">
    <location>
        <begin position="34"/>
        <end position="388"/>
    </location>
</feature>
<keyword evidence="3" id="KW-0663">Pyridoxal phosphate</keyword>
<dbReference type="EMBL" id="FNUL01000005">
    <property type="protein sequence ID" value="SEF65885.1"/>
    <property type="molecule type" value="Genomic_DNA"/>
</dbReference>
<dbReference type="InterPro" id="IPR015424">
    <property type="entry name" value="PyrdxlP-dep_Trfase"/>
</dbReference>
<comment type="cofactor">
    <cofactor evidence="1">
        <name>pyridoxal 5'-phosphate</name>
        <dbReference type="ChEBI" id="CHEBI:597326"/>
    </cofactor>
</comment>
<evidence type="ECO:0000256" key="2">
    <source>
        <dbReference type="ARBA" id="ARBA00012224"/>
    </source>
</evidence>
<sequence length="396" mass="46036">MKETNLDFDEYIERRNTDCLKYDFAVRRGKPADVLPLWVADMDFRAPSTVLTKIKERVDHGIFGYTEPRDDYYNTVIDWFKRHHDLTVERSQIFTTPGIVYAIALAIRAFSLEGEAVLIQQPVYYPFSELVRDNNRKLISNDLYLGDDGKYHIDFEDFEKKIKENHVKLFVLCSPHNPVGRVWNYEELERIIDICYENQVIIFSDEIHCDFTFSNNKHISLYNVNEKAKEIGIVATSPAKTFNLAGLQISNIFVANSDIRYKLRKEKAASGYSQPNTIGATACVAAYKYGEEWYEALLDYLDANLEFVRTYLEENLPQVKLIEPEGTYLIWLDFREFNLCVKDLEDLIVNKAKLWLDSGEIFGKIGEGFQRINIATNRAILKEALERIRKAVKELE</sequence>
<dbReference type="InterPro" id="IPR004839">
    <property type="entry name" value="Aminotransferase_I/II_large"/>
</dbReference>
<evidence type="ECO:0000313" key="7">
    <source>
        <dbReference type="EMBL" id="SEF65885.1"/>
    </source>
</evidence>
<keyword evidence="8" id="KW-1185">Reference proteome</keyword>
<dbReference type="InterPro" id="IPR027619">
    <property type="entry name" value="C-S_lyase_PatB-like"/>
</dbReference>
<dbReference type="PANTHER" id="PTHR43525:SF1">
    <property type="entry name" value="PROTEIN MALY"/>
    <property type="match status" value="1"/>
</dbReference>
<evidence type="ECO:0000256" key="1">
    <source>
        <dbReference type="ARBA" id="ARBA00001933"/>
    </source>
</evidence>
<organism evidence="7 8">
    <name type="scientific">Lachnospira multipara</name>
    <dbReference type="NCBI Taxonomy" id="28051"/>
    <lineage>
        <taxon>Bacteria</taxon>
        <taxon>Bacillati</taxon>
        <taxon>Bacillota</taxon>
        <taxon>Clostridia</taxon>
        <taxon>Lachnospirales</taxon>
        <taxon>Lachnospiraceae</taxon>
        <taxon>Lachnospira</taxon>
    </lineage>
</organism>
<dbReference type="InterPro" id="IPR015421">
    <property type="entry name" value="PyrdxlP-dep_Trfase_major"/>
</dbReference>
<comment type="similarity">
    <text evidence="5">Belongs to the class-II pyridoxal-phosphate-dependent aminotransferase family. MalY/PatB cystathionine beta-lyase subfamily.</text>
</comment>
<dbReference type="Gene3D" id="3.90.1150.10">
    <property type="entry name" value="Aspartate Aminotransferase, domain 1"/>
    <property type="match status" value="1"/>
</dbReference>
<dbReference type="GO" id="GO:0047804">
    <property type="term" value="F:cysteine-S-conjugate beta-lyase activity"/>
    <property type="evidence" value="ECO:0007669"/>
    <property type="project" value="UniProtKB-EC"/>
</dbReference>
<dbReference type="EC" id="4.4.1.13" evidence="2"/>
<gene>
    <name evidence="7" type="ORF">SAMN05216537_105104</name>
</gene>
<dbReference type="CDD" id="cd00609">
    <property type="entry name" value="AAT_like"/>
    <property type="match status" value="1"/>
</dbReference>
<dbReference type="InterPro" id="IPR051798">
    <property type="entry name" value="Class-II_PLP-Dep_Aminotrans"/>
</dbReference>
<accession>A0A1H5TST0</accession>
<dbReference type="InterPro" id="IPR015422">
    <property type="entry name" value="PyrdxlP-dep_Trfase_small"/>
</dbReference>